<evidence type="ECO:0000313" key="2">
    <source>
        <dbReference type="EMBL" id="MFC2974270.1"/>
    </source>
</evidence>
<reference evidence="3" key="1">
    <citation type="journal article" date="2019" name="Int. J. Syst. Evol. Microbiol.">
        <title>The Global Catalogue of Microorganisms (GCM) 10K type strain sequencing project: providing services to taxonomists for standard genome sequencing and annotation.</title>
        <authorList>
            <consortium name="The Broad Institute Genomics Platform"/>
            <consortium name="The Broad Institute Genome Sequencing Center for Infectious Disease"/>
            <person name="Wu L."/>
            <person name="Ma J."/>
        </authorList>
    </citation>
    <scope>NUCLEOTIDE SEQUENCE [LARGE SCALE GENOMIC DNA]</scope>
    <source>
        <strain evidence="3">KCTC 62195</strain>
    </source>
</reference>
<dbReference type="InterPro" id="IPR000836">
    <property type="entry name" value="PRTase_dom"/>
</dbReference>
<dbReference type="RefSeq" id="WP_377816364.1">
    <property type="nucleotide sequence ID" value="NZ_JBHRSJ010000035.1"/>
</dbReference>
<comment type="caution">
    <text evidence="2">The sequence shown here is derived from an EMBL/GenBank/DDBJ whole genome shotgun (WGS) entry which is preliminary data.</text>
</comment>
<dbReference type="EMBL" id="JBHRSJ010000035">
    <property type="protein sequence ID" value="MFC2974270.1"/>
    <property type="molecule type" value="Genomic_DNA"/>
</dbReference>
<organism evidence="2 3">
    <name type="scientific">Azotobacter bryophylli</name>
    <dbReference type="NCBI Taxonomy" id="1986537"/>
    <lineage>
        <taxon>Bacteria</taxon>
        <taxon>Pseudomonadati</taxon>
        <taxon>Pseudomonadota</taxon>
        <taxon>Gammaproteobacteria</taxon>
        <taxon>Pseudomonadales</taxon>
        <taxon>Pseudomonadaceae</taxon>
        <taxon>Azotobacter</taxon>
    </lineage>
</organism>
<keyword evidence="2" id="KW-0328">Glycosyltransferase</keyword>
<dbReference type="Gene3D" id="3.30.1310.20">
    <property type="entry name" value="PRTase-like"/>
    <property type="match status" value="1"/>
</dbReference>
<dbReference type="Pfam" id="PF00156">
    <property type="entry name" value="Pribosyltran"/>
    <property type="match status" value="1"/>
</dbReference>
<dbReference type="Proteomes" id="UP001595457">
    <property type="component" value="Unassembled WGS sequence"/>
</dbReference>
<dbReference type="GO" id="GO:0016757">
    <property type="term" value="F:glycosyltransferase activity"/>
    <property type="evidence" value="ECO:0007669"/>
    <property type="project" value="UniProtKB-KW"/>
</dbReference>
<keyword evidence="3" id="KW-1185">Reference proteome</keyword>
<name>A0ABV7AY15_9GAMM</name>
<evidence type="ECO:0000313" key="3">
    <source>
        <dbReference type="Proteomes" id="UP001595457"/>
    </source>
</evidence>
<protein>
    <submittedName>
        <fullName evidence="2">Phosphoribosyltransferase</fullName>
    </submittedName>
</protein>
<dbReference type="Gene3D" id="3.40.50.2020">
    <property type="match status" value="1"/>
</dbReference>
<sequence>MPGNGPLPHRFRDRRSAGLELAEALAPHAEEHPLVLAQPPGGIPVAFEVARQLEADLDLLLVRRIGAPGYQSLSIGALVYGADPQLVLNREVMRQLHPPAGWLEVQTQRQLRELEQCRQLYCGERPVPEAKDRCVILIDDGIAHGGSLRAALRGLAKAGPQHLVLAVPVAPRAVIEDLRQLADEAICLAMPDPFVSVGQHYAEFPETSEQEAIDLLAEAQHAA</sequence>
<dbReference type="CDD" id="cd06223">
    <property type="entry name" value="PRTases_typeI"/>
    <property type="match status" value="1"/>
</dbReference>
<feature type="domain" description="Phosphoribosyltransferase" evidence="1">
    <location>
        <begin position="31"/>
        <end position="184"/>
    </location>
</feature>
<dbReference type="SUPFAM" id="SSF53271">
    <property type="entry name" value="PRTase-like"/>
    <property type="match status" value="1"/>
</dbReference>
<proteinExistence type="predicted"/>
<keyword evidence="2" id="KW-0808">Transferase</keyword>
<gene>
    <name evidence="2" type="ORF">ACFOJE_18930</name>
</gene>
<evidence type="ECO:0000259" key="1">
    <source>
        <dbReference type="Pfam" id="PF00156"/>
    </source>
</evidence>
<accession>A0ABV7AY15</accession>
<dbReference type="InterPro" id="IPR029057">
    <property type="entry name" value="PRTase-like"/>
</dbReference>